<feature type="transmembrane region" description="Helical" evidence="1">
    <location>
        <begin position="145"/>
        <end position="178"/>
    </location>
</feature>
<feature type="transmembrane region" description="Helical" evidence="1">
    <location>
        <begin position="184"/>
        <end position="211"/>
    </location>
</feature>
<feature type="transmembrane region" description="Helical" evidence="1">
    <location>
        <begin position="74"/>
        <end position="96"/>
    </location>
</feature>
<keyword evidence="1" id="KW-0472">Membrane</keyword>
<dbReference type="InterPro" id="IPR010331">
    <property type="entry name" value="ExoD"/>
</dbReference>
<evidence type="ECO:0000313" key="3">
    <source>
        <dbReference type="Proteomes" id="UP000291301"/>
    </source>
</evidence>
<reference evidence="2 3" key="1">
    <citation type="journal article" date="2015" name="Antonie Van Leeuwenhoek">
        <title>Oricola cellulosilytica gen. nov., sp. nov., a cellulose-degrading bacterium of the family Phyllobacteriaceae isolated from surface seashore water, and emended descriptions of Mesorhizobium loti and Phyllobacterium myrsinacearum.</title>
        <authorList>
            <person name="Hameed A."/>
            <person name="Shahina M."/>
            <person name="Lai W.A."/>
            <person name="Lin S.Y."/>
            <person name="Young L.S."/>
            <person name="Liu Y.C."/>
            <person name="Hsu Y.H."/>
            <person name="Young C.C."/>
        </authorList>
    </citation>
    <scope>NUCLEOTIDE SEQUENCE [LARGE SCALE GENOMIC DNA]</scope>
    <source>
        <strain evidence="2 3">KCTC 52183</strain>
    </source>
</reference>
<evidence type="ECO:0000313" key="2">
    <source>
        <dbReference type="EMBL" id="TCD15051.1"/>
    </source>
</evidence>
<comment type="caution">
    <text evidence="2">The sequence shown here is derived from an EMBL/GenBank/DDBJ whole genome shotgun (WGS) entry which is preliminary data.</text>
</comment>
<accession>A0A4R0PC69</accession>
<dbReference type="PANTHER" id="PTHR41795:SF1">
    <property type="entry name" value="EXOPOLYSACCHARIDE SYNTHESIS PROTEIN"/>
    <property type="match status" value="1"/>
</dbReference>
<dbReference type="Proteomes" id="UP000291301">
    <property type="component" value="Unassembled WGS sequence"/>
</dbReference>
<dbReference type="EMBL" id="SJST01000002">
    <property type="protein sequence ID" value="TCD15051.1"/>
    <property type="molecule type" value="Genomic_DNA"/>
</dbReference>
<keyword evidence="1" id="KW-1133">Transmembrane helix</keyword>
<protein>
    <submittedName>
        <fullName evidence="2">Exopolysaccharide biosynthesis protein</fullName>
    </submittedName>
</protein>
<dbReference type="RefSeq" id="WP_131566565.1">
    <property type="nucleotide sequence ID" value="NZ_JAINFK010000004.1"/>
</dbReference>
<name>A0A4R0PC69_9HYPH</name>
<proteinExistence type="predicted"/>
<dbReference type="AlphaFoldDB" id="A0A4R0PC69"/>
<keyword evidence="1" id="KW-0812">Transmembrane</keyword>
<keyword evidence="3" id="KW-1185">Reference proteome</keyword>
<gene>
    <name evidence="2" type="ORF">E0D97_05750</name>
</gene>
<sequence>MLQQHADHFERAEEAIAYRNPRPLSAVLRGLAEGEHGTVSVGRVRAALADRSFATFLVFTASLNLLPIPPGTSAVVGIPIVLVAFQMIMGYPTIWLPRFFLRRSLSQKAFHKMTTRLIPFLERMETWVRPRYWPFRCVESGEKTVGLIALIYGIAVVIPIPFGNWLPALAVFICGVALSERDGFWLLVGIVTGIIAIAIMIGVVLVAGAAAQSWLGF</sequence>
<dbReference type="Pfam" id="PF06055">
    <property type="entry name" value="ExoD"/>
    <property type="match status" value="1"/>
</dbReference>
<dbReference type="PANTHER" id="PTHR41795">
    <property type="entry name" value="EXOPOLYSACCHARIDE SYNTHESIS PROTEIN"/>
    <property type="match status" value="1"/>
</dbReference>
<dbReference type="OrthoDB" id="8550083at2"/>
<evidence type="ECO:0000256" key="1">
    <source>
        <dbReference type="SAM" id="Phobius"/>
    </source>
</evidence>
<feature type="transmembrane region" description="Helical" evidence="1">
    <location>
        <begin position="52"/>
        <end position="68"/>
    </location>
</feature>
<organism evidence="2 3">
    <name type="scientific">Oricola cellulosilytica</name>
    <dbReference type="NCBI Taxonomy" id="1429082"/>
    <lineage>
        <taxon>Bacteria</taxon>
        <taxon>Pseudomonadati</taxon>
        <taxon>Pseudomonadota</taxon>
        <taxon>Alphaproteobacteria</taxon>
        <taxon>Hyphomicrobiales</taxon>
        <taxon>Ahrensiaceae</taxon>
        <taxon>Oricola</taxon>
    </lineage>
</organism>
<dbReference type="PIRSF" id="PIRSF033239">
    <property type="entry name" value="ExoD"/>
    <property type="match status" value="1"/>
</dbReference>